<keyword evidence="6 8" id="KW-0472">Membrane</keyword>
<comment type="caution">
    <text evidence="9">The sequence shown here is derived from an EMBL/GenBank/DDBJ whole genome shotgun (WGS) entry which is preliminary data.</text>
</comment>
<evidence type="ECO:0000256" key="5">
    <source>
        <dbReference type="ARBA" id="ARBA00022989"/>
    </source>
</evidence>
<dbReference type="EMBL" id="BQKK01000003">
    <property type="protein sequence ID" value="GJN43146.1"/>
    <property type="molecule type" value="Genomic_DNA"/>
</dbReference>
<evidence type="ECO:0000256" key="2">
    <source>
        <dbReference type="ARBA" id="ARBA00022475"/>
    </source>
</evidence>
<gene>
    <name evidence="9" type="ORF">CAT723_16250</name>
</gene>
<keyword evidence="4 8" id="KW-0812">Transmembrane</keyword>
<sequence>MKKFWGTTSLAIALGAFAVWAILRIHNFDGPHALVWRVPLDLHIYVLAGLDIVDGGLLYDQAYVGELPFTYPPFAGVVFTALSYLSDNWLIILWQGGTALALFLVFLLVFRERGYGFRPSNWLISALLTLAAVATEPVHGTLFFGQINVFLMLLVALDFLPKWRLPGIGIGLAAGLKLTPAFLGLVLLFQRRWWAAGISIVTFLATVGVGYWLIPDAHDFWMRAIFDSSRVGDHENPGAQSIRSVLEREFSIEGGIWWIAAVLVVFVLTCIAVYVAARRHNATVAMALTGISSCLVSPFSWYHHWVWILPLFLAILLSVNNWIGQRLHGWFGAQVAGLASLLVMFIAASPFVTHIVWNAMSYRYLDDVNGFGATVFIGTGVLFIAGYALSGLLPSRASSSTSGK</sequence>
<evidence type="ECO:0000256" key="3">
    <source>
        <dbReference type="ARBA" id="ARBA00022679"/>
    </source>
</evidence>
<evidence type="ECO:0000256" key="6">
    <source>
        <dbReference type="ARBA" id="ARBA00023136"/>
    </source>
</evidence>
<accession>A0AAV5G7Y8</accession>
<keyword evidence="2" id="KW-1003">Cell membrane</keyword>
<comment type="subcellular location">
    <subcellularLocation>
        <location evidence="1">Cell membrane</location>
        <topology evidence="1">Multi-pass membrane protein</topology>
    </subcellularLocation>
</comment>
<evidence type="ECO:0000256" key="8">
    <source>
        <dbReference type="SAM" id="Phobius"/>
    </source>
</evidence>
<feature type="transmembrane region" description="Helical" evidence="8">
    <location>
        <begin position="282"/>
        <end position="299"/>
    </location>
</feature>
<dbReference type="AlphaFoldDB" id="A0AAV5G7Y8"/>
<dbReference type="Pfam" id="PF09594">
    <property type="entry name" value="GT87"/>
    <property type="match status" value="1"/>
</dbReference>
<organism evidence="9 10">
    <name type="scientific">Corynebacterium ammoniagenes</name>
    <name type="common">Brevibacterium ammoniagenes</name>
    <dbReference type="NCBI Taxonomy" id="1697"/>
    <lineage>
        <taxon>Bacteria</taxon>
        <taxon>Bacillati</taxon>
        <taxon>Actinomycetota</taxon>
        <taxon>Actinomycetes</taxon>
        <taxon>Mycobacteriales</taxon>
        <taxon>Corynebacteriaceae</taxon>
        <taxon>Corynebacterium</taxon>
    </lineage>
</organism>
<evidence type="ECO:0000256" key="1">
    <source>
        <dbReference type="ARBA" id="ARBA00004651"/>
    </source>
</evidence>
<dbReference type="Proteomes" id="UP001054925">
    <property type="component" value="Unassembled WGS sequence"/>
</dbReference>
<feature type="transmembrane region" description="Helical" evidence="8">
    <location>
        <begin position="165"/>
        <end position="186"/>
    </location>
</feature>
<name>A0AAV5G7Y8_CORAM</name>
<reference evidence="9" key="1">
    <citation type="submission" date="2021-12" db="EMBL/GenBank/DDBJ databases">
        <title>Draft genome sequence of Corynebacterium ammoniagenes strain T-723.</title>
        <authorList>
            <person name="Matsuzawa M."/>
            <person name="Hiratani M."/>
            <person name="Abe I."/>
            <person name="Tsuji Y."/>
            <person name="Nakamura J."/>
        </authorList>
    </citation>
    <scope>NUCLEOTIDE SEQUENCE</scope>
    <source>
        <strain evidence="9">T-723</strain>
    </source>
</reference>
<comment type="similarity">
    <text evidence="7">Belongs to the glycosyltransferase 87 family.</text>
</comment>
<evidence type="ECO:0000313" key="10">
    <source>
        <dbReference type="Proteomes" id="UP001054925"/>
    </source>
</evidence>
<evidence type="ECO:0000256" key="4">
    <source>
        <dbReference type="ARBA" id="ARBA00022692"/>
    </source>
</evidence>
<keyword evidence="5 8" id="KW-1133">Transmembrane helix</keyword>
<dbReference type="GO" id="GO:0016758">
    <property type="term" value="F:hexosyltransferase activity"/>
    <property type="evidence" value="ECO:0007669"/>
    <property type="project" value="InterPro"/>
</dbReference>
<evidence type="ECO:0000313" key="9">
    <source>
        <dbReference type="EMBL" id="GJN43146.1"/>
    </source>
</evidence>
<feature type="transmembrane region" description="Helical" evidence="8">
    <location>
        <begin position="305"/>
        <end position="323"/>
    </location>
</feature>
<proteinExistence type="inferred from homology"/>
<dbReference type="RefSeq" id="WP_003847745.1">
    <property type="nucleotide sequence ID" value="NZ_BQKK01000003.1"/>
</dbReference>
<dbReference type="InterPro" id="IPR018584">
    <property type="entry name" value="GT87"/>
</dbReference>
<feature type="transmembrane region" description="Helical" evidence="8">
    <location>
        <begin position="369"/>
        <end position="389"/>
    </location>
</feature>
<dbReference type="GO" id="GO:0005886">
    <property type="term" value="C:plasma membrane"/>
    <property type="evidence" value="ECO:0007669"/>
    <property type="project" value="UniProtKB-SubCell"/>
</dbReference>
<feature type="transmembrane region" description="Helical" evidence="8">
    <location>
        <begin position="335"/>
        <end position="357"/>
    </location>
</feature>
<feature type="transmembrane region" description="Helical" evidence="8">
    <location>
        <begin position="91"/>
        <end position="110"/>
    </location>
</feature>
<keyword evidence="3" id="KW-0808">Transferase</keyword>
<feature type="transmembrane region" description="Helical" evidence="8">
    <location>
        <begin position="255"/>
        <end position="275"/>
    </location>
</feature>
<evidence type="ECO:0000256" key="7">
    <source>
        <dbReference type="ARBA" id="ARBA00024033"/>
    </source>
</evidence>
<feature type="transmembrane region" description="Helical" evidence="8">
    <location>
        <begin position="193"/>
        <end position="214"/>
    </location>
</feature>
<feature type="transmembrane region" description="Helical" evidence="8">
    <location>
        <begin position="122"/>
        <end position="145"/>
    </location>
</feature>
<protein>
    <submittedName>
        <fullName evidence="9">Membrane protein</fullName>
    </submittedName>
</protein>